<dbReference type="SUPFAM" id="SSF51658">
    <property type="entry name" value="Xylose isomerase-like"/>
    <property type="match status" value="1"/>
</dbReference>
<dbReference type="InterPro" id="IPR036237">
    <property type="entry name" value="Xyl_isomerase-like_sf"/>
</dbReference>
<sequence>MTMKLAFSTLGVPGLPITDVVRLAAAHGYHGVELRTHPEEPVHPGLAPAERAAVTAEFERGGVEILGLAGYARVAAPGDDEPVLAEIRALLELARDLGAPFVRVLPGGGNEQSPQEADATAARRLGTAAEYAADLDVRILLETHDSHPTGADVLRVLGAVGHRHVGALWDVMHTWLRGEQPQETYAALSTYLGYVQVKDIASADDRTPLPLGSGVLPLTETVEVLSRHGWDGWLCWEYEKRWNEAAAPLPELLDAGRDHLARLLSESA</sequence>
<dbReference type="InterPro" id="IPR050312">
    <property type="entry name" value="IolE/XylAMocC-like"/>
</dbReference>
<keyword evidence="2" id="KW-0413">Isomerase</keyword>
<accession>A0ABP6LZ75</accession>
<feature type="domain" description="Xylose isomerase-like TIM barrel" evidence="1">
    <location>
        <begin position="21"/>
        <end position="261"/>
    </location>
</feature>
<evidence type="ECO:0000313" key="3">
    <source>
        <dbReference type="Proteomes" id="UP001501532"/>
    </source>
</evidence>
<keyword evidence="3" id="KW-1185">Reference proteome</keyword>
<protein>
    <submittedName>
        <fullName evidence="2">Sugar phosphate isomerase/epimerase</fullName>
    </submittedName>
</protein>
<comment type="caution">
    <text evidence="2">The sequence shown here is derived from an EMBL/GenBank/DDBJ whole genome shotgun (WGS) entry which is preliminary data.</text>
</comment>
<dbReference type="GO" id="GO:0016853">
    <property type="term" value="F:isomerase activity"/>
    <property type="evidence" value="ECO:0007669"/>
    <property type="project" value="UniProtKB-KW"/>
</dbReference>
<dbReference type="Gene3D" id="3.20.20.150">
    <property type="entry name" value="Divalent-metal-dependent TIM barrel enzymes"/>
    <property type="match status" value="1"/>
</dbReference>
<evidence type="ECO:0000259" key="1">
    <source>
        <dbReference type="Pfam" id="PF01261"/>
    </source>
</evidence>
<proteinExistence type="predicted"/>
<evidence type="ECO:0000313" key="2">
    <source>
        <dbReference type="EMBL" id="GAA3068421.1"/>
    </source>
</evidence>
<dbReference type="InterPro" id="IPR013022">
    <property type="entry name" value="Xyl_isomerase-like_TIM-brl"/>
</dbReference>
<reference evidence="3" key="1">
    <citation type="journal article" date="2019" name="Int. J. Syst. Evol. Microbiol.">
        <title>The Global Catalogue of Microorganisms (GCM) 10K type strain sequencing project: providing services to taxonomists for standard genome sequencing and annotation.</title>
        <authorList>
            <consortium name="The Broad Institute Genomics Platform"/>
            <consortium name="The Broad Institute Genome Sequencing Center for Infectious Disease"/>
            <person name="Wu L."/>
            <person name="Ma J."/>
        </authorList>
    </citation>
    <scope>NUCLEOTIDE SEQUENCE [LARGE SCALE GENOMIC DNA]</scope>
    <source>
        <strain evidence="3">JCM 9091</strain>
    </source>
</reference>
<name>A0ABP6LZ75_9ACTN</name>
<dbReference type="PANTHER" id="PTHR12110">
    <property type="entry name" value="HYDROXYPYRUVATE ISOMERASE"/>
    <property type="match status" value="1"/>
</dbReference>
<dbReference type="Pfam" id="PF01261">
    <property type="entry name" value="AP_endonuc_2"/>
    <property type="match status" value="1"/>
</dbReference>
<dbReference type="EMBL" id="BAAAUF010000064">
    <property type="protein sequence ID" value="GAA3068421.1"/>
    <property type="molecule type" value="Genomic_DNA"/>
</dbReference>
<gene>
    <name evidence="2" type="ORF">GCM10010448_59580</name>
</gene>
<organism evidence="2 3">
    <name type="scientific">Streptomyces glomeratus</name>
    <dbReference type="NCBI Taxonomy" id="284452"/>
    <lineage>
        <taxon>Bacteria</taxon>
        <taxon>Bacillati</taxon>
        <taxon>Actinomycetota</taxon>
        <taxon>Actinomycetes</taxon>
        <taxon>Kitasatosporales</taxon>
        <taxon>Streptomycetaceae</taxon>
        <taxon>Streptomyces</taxon>
    </lineage>
</organism>
<dbReference type="Proteomes" id="UP001501532">
    <property type="component" value="Unassembled WGS sequence"/>
</dbReference>